<dbReference type="Pfam" id="PF02086">
    <property type="entry name" value="MethyltransfD12"/>
    <property type="match status" value="1"/>
</dbReference>
<dbReference type="PROSITE" id="PS00092">
    <property type="entry name" value="N6_MTASE"/>
    <property type="match status" value="1"/>
</dbReference>
<gene>
    <name evidence="7" type="primary">fokIM</name>
    <name evidence="7" type="ORF">UZ20_WS6002000642</name>
</gene>
<dbReference type="Gene3D" id="1.10.1020.10">
    <property type="entry name" value="Adenine-specific Methyltransferase, Domain 2"/>
    <property type="match status" value="1"/>
</dbReference>
<evidence type="ECO:0000256" key="3">
    <source>
        <dbReference type="ARBA" id="ARBA00022603"/>
    </source>
</evidence>
<evidence type="ECO:0000256" key="1">
    <source>
        <dbReference type="ARBA" id="ARBA00006594"/>
    </source>
</evidence>
<dbReference type="AlphaFoldDB" id="A0A136KIH6"/>
<dbReference type="Gene3D" id="3.40.50.150">
    <property type="entry name" value="Vaccinia Virus protein VP39"/>
    <property type="match status" value="1"/>
</dbReference>
<name>A0A136KIH6_9BACT</name>
<dbReference type="InterPro" id="IPR012327">
    <property type="entry name" value="MeTrfase_D12"/>
</dbReference>
<accession>A0A136KIH6</accession>
<keyword evidence="3 7" id="KW-0489">Methyltransferase</keyword>
<comment type="similarity">
    <text evidence="1">Belongs to the N(4)/N(6)-methyltransferase family.</text>
</comment>
<dbReference type="GO" id="GO:0032259">
    <property type="term" value="P:methylation"/>
    <property type="evidence" value="ECO:0007669"/>
    <property type="project" value="UniProtKB-KW"/>
</dbReference>
<reference evidence="7 8" key="1">
    <citation type="submission" date="2015-02" db="EMBL/GenBank/DDBJ databases">
        <title>Improved understanding of the partial-nitritation anammox process through 23 genomes representing the majority of the microbial community.</title>
        <authorList>
            <person name="Speth D.R."/>
            <person name="In T Zandt M."/>
            <person name="Guerrero Cruz S."/>
            <person name="Jetten M.S."/>
            <person name="Dutilh B.E."/>
        </authorList>
    </citation>
    <scope>NUCLEOTIDE SEQUENCE [LARGE SCALE GENOMIC DNA]</scope>
    <source>
        <strain evidence="7">OLB21</strain>
    </source>
</reference>
<dbReference type="InterPro" id="IPR002052">
    <property type="entry name" value="DNA_methylase_N6_adenine_CS"/>
</dbReference>
<dbReference type="SUPFAM" id="SSF53335">
    <property type="entry name" value="S-adenosyl-L-methionine-dependent methyltransferases"/>
    <property type="match status" value="1"/>
</dbReference>
<dbReference type="PRINTS" id="PR00505">
    <property type="entry name" value="D12N6MTFRASE"/>
</dbReference>
<dbReference type="GO" id="GO:0009307">
    <property type="term" value="P:DNA restriction-modification system"/>
    <property type="evidence" value="ECO:0007669"/>
    <property type="project" value="InterPro"/>
</dbReference>
<dbReference type="EMBL" id="JYPD01000020">
    <property type="protein sequence ID" value="KXK09241.1"/>
    <property type="molecule type" value="Genomic_DNA"/>
</dbReference>
<evidence type="ECO:0000256" key="5">
    <source>
        <dbReference type="ARBA" id="ARBA00022691"/>
    </source>
</evidence>
<comment type="caution">
    <text evidence="7">The sequence shown here is derived from an EMBL/GenBank/DDBJ whole genome shotgun (WGS) entry which is preliminary data.</text>
</comment>
<dbReference type="InterPro" id="IPR023095">
    <property type="entry name" value="Ade_MeTrfase_dom_2"/>
</dbReference>
<evidence type="ECO:0000313" key="8">
    <source>
        <dbReference type="Proteomes" id="UP000070449"/>
    </source>
</evidence>
<dbReference type="GO" id="GO:0003676">
    <property type="term" value="F:nucleic acid binding"/>
    <property type="evidence" value="ECO:0007669"/>
    <property type="project" value="InterPro"/>
</dbReference>
<evidence type="ECO:0000256" key="4">
    <source>
        <dbReference type="ARBA" id="ARBA00022679"/>
    </source>
</evidence>
<dbReference type="InterPro" id="IPR029063">
    <property type="entry name" value="SAM-dependent_MTases_sf"/>
</dbReference>
<keyword evidence="4 7" id="KW-0808">Transferase</keyword>
<protein>
    <recommendedName>
        <fullName evidence="2">site-specific DNA-methyltransferase (adenine-specific)</fullName>
        <ecNumber evidence="2">2.1.1.72</ecNumber>
    </recommendedName>
</protein>
<evidence type="ECO:0000256" key="2">
    <source>
        <dbReference type="ARBA" id="ARBA00011900"/>
    </source>
</evidence>
<dbReference type="GO" id="GO:0009007">
    <property type="term" value="F:site-specific DNA-methyltransferase (adenine-specific) activity"/>
    <property type="evidence" value="ECO:0007669"/>
    <property type="project" value="UniProtKB-EC"/>
</dbReference>
<evidence type="ECO:0000313" key="7">
    <source>
        <dbReference type="EMBL" id="KXK09241.1"/>
    </source>
</evidence>
<comment type="catalytic activity">
    <reaction evidence="6">
        <text>a 2'-deoxyadenosine in DNA + S-adenosyl-L-methionine = an N(6)-methyl-2'-deoxyadenosine in DNA + S-adenosyl-L-homocysteine + H(+)</text>
        <dbReference type="Rhea" id="RHEA:15197"/>
        <dbReference type="Rhea" id="RHEA-COMP:12418"/>
        <dbReference type="Rhea" id="RHEA-COMP:12419"/>
        <dbReference type="ChEBI" id="CHEBI:15378"/>
        <dbReference type="ChEBI" id="CHEBI:57856"/>
        <dbReference type="ChEBI" id="CHEBI:59789"/>
        <dbReference type="ChEBI" id="CHEBI:90615"/>
        <dbReference type="ChEBI" id="CHEBI:90616"/>
        <dbReference type="EC" id="2.1.1.72"/>
    </reaction>
</comment>
<keyword evidence="5" id="KW-0949">S-adenosyl-L-methionine</keyword>
<dbReference type="STRING" id="1617427.UZ20_WS6002000642"/>
<evidence type="ECO:0000256" key="6">
    <source>
        <dbReference type="ARBA" id="ARBA00047942"/>
    </source>
</evidence>
<sequence length="311" mass="35730">MTTKDAPKVLTKYPNTRYMGSKRKLIPTIAQVVKQLDPKSALDAFAGSGCVAYLFKEMGLEVTSNDFLKFSYHIANASIANSKTKLTDKDIDFLINTKSGGHNFIQTKFKDLYFSDEDNAFLDNLWWNINLLKDEHKKSLAFAAVSRACIKRRPRGMFTYTGFRYDDGRKDLTRSLKEHFLLAAKEWNETVFDNGTLCSASNTDVFDLKDKDYDLVYIDPPYVSNHSDNDYTRRYHFVEGFISYWQDDEIQEHTKTKKIVSHPSRFSSKTTIHKAFDDLFGQFPNSTLLISYSSNSIPTKEEMIKNVGETP</sequence>
<dbReference type="Proteomes" id="UP000070449">
    <property type="component" value="Unassembled WGS sequence"/>
</dbReference>
<dbReference type="EC" id="2.1.1.72" evidence="2"/>
<proteinExistence type="inferred from homology"/>
<organism evidence="7 8">
    <name type="scientific">candidate division WS6 bacterium OLB21</name>
    <dbReference type="NCBI Taxonomy" id="1617427"/>
    <lineage>
        <taxon>Bacteria</taxon>
        <taxon>Candidatus Dojkabacteria</taxon>
    </lineage>
</organism>